<dbReference type="SUPFAM" id="SSF144091">
    <property type="entry name" value="Rhomboid-like"/>
    <property type="match status" value="1"/>
</dbReference>
<keyword evidence="4 7" id="KW-1133">Transmembrane helix</keyword>
<feature type="region of interest" description="Disordered" evidence="6">
    <location>
        <begin position="1064"/>
        <end position="1139"/>
    </location>
</feature>
<reference evidence="9 10" key="1">
    <citation type="journal article" date="2019" name="Sci. Rep.">
        <title>Comparative genomics of chytrid fungi reveal insights into the obligate biotrophic and pathogenic lifestyle of Synchytrium endobioticum.</title>
        <authorList>
            <person name="van de Vossenberg B.T.L.H."/>
            <person name="Warris S."/>
            <person name="Nguyen H.D.T."/>
            <person name="van Gent-Pelzer M.P.E."/>
            <person name="Joly D.L."/>
            <person name="van de Geest H.C."/>
            <person name="Bonants P.J.M."/>
            <person name="Smith D.S."/>
            <person name="Levesque C.A."/>
            <person name="van der Lee T.A.J."/>
        </authorList>
    </citation>
    <scope>NUCLEOTIDE SEQUENCE [LARGE SCALE GENOMIC DNA]</scope>
    <source>
        <strain evidence="9 10">JEL517</strain>
    </source>
</reference>
<name>A0A507C4I9_9FUNG</name>
<evidence type="ECO:0000256" key="5">
    <source>
        <dbReference type="ARBA" id="ARBA00023136"/>
    </source>
</evidence>
<dbReference type="InterPro" id="IPR035952">
    <property type="entry name" value="Rhomboid-like_sf"/>
</dbReference>
<feature type="transmembrane region" description="Helical" evidence="7">
    <location>
        <begin position="1352"/>
        <end position="1374"/>
    </location>
</feature>
<evidence type="ECO:0000256" key="4">
    <source>
        <dbReference type="ARBA" id="ARBA00022989"/>
    </source>
</evidence>
<dbReference type="PANTHER" id="PTHR15711:SF22">
    <property type="entry name" value="RAP-GAP DOMAIN-CONTAINING PROTEIN"/>
    <property type="match status" value="1"/>
</dbReference>
<dbReference type="FunFam" id="3.40.50.11210:FF:000001">
    <property type="entry name" value="Ral GTPase-activating protein subunit alpha-1 isoform 1"/>
    <property type="match status" value="1"/>
</dbReference>
<dbReference type="SUPFAM" id="SSF111347">
    <property type="entry name" value="Rap/Ran-GAP"/>
    <property type="match status" value="1"/>
</dbReference>
<keyword evidence="5 7" id="KW-0472">Membrane</keyword>
<feature type="compositionally biased region" description="Low complexity" evidence="6">
    <location>
        <begin position="792"/>
        <end position="802"/>
    </location>
</feature>
<feature type="compositionally biased region" description="Low complexity" evidence="6">
    <location>
        <begin position="26"/>
        <end position="42"/>
    </location>
</feature>
<feature type="compositionally biased region" description="Polar residues" evidence="6">
    <location>
        <begin position="160"/>
        <end position="174"/>
    </location>
</feature>
<evidence type="ECO:0000256" key="3">
    <source>
        <dbReference type="ARBA" id="ARBA00022692"/>
    </source>
</evidence>
<feature type="compositionally biased region" description="Basic residues" evidence="6">
    <location>
        <begin position="1214"/>
        <end position="1225"/>
    </location>
</feature>
<feature type="transmembrane region" description="Helical" evidence="7">
    <location>
        <begin position="1472"/>
        <end position="1489"/>
    </location>
</feature>
<comment type="caution">
    <text evidence="9">The sequence shown here is derived from an EMBL/GenBank/DDBJ whole genome shotgun (WGS) entry which is preliminary data.</text>
</comment>
<feature type="domain" description="Rap-GAP" evidence="8">
    <location>
        <begin position="554"/>
        <end position="770"/>
    </location>
</feature>
<feature type="transmembrane region" description="Helical" evidence="7">
    <location>
        <begin position="1386"/>
        <end position="1408"/>
    </location>
</feature>
<accession>A0A507C4I9</accession>
<dbReference type="Proteomes" id="UP000319731">
    <property type="component" value="Unassembled WGS sequence"/>
</dbReference>
<dbReference type="Gene3D" id="1.20.1540.10">
    <property type="entry name" value="Rhomboid-like"/>
    <property type="match status" value="1"/>
</dbReference>
<dbReference type="GO" id="GO:0016020">
    <property type="term" value="C:membrane"/>
    <property type="evidence" value="ECO:0007669"/>
    <property type="project" value="UniProtKB-SubCell"/>
</dbReference>
<evidence type="ECO:0000256" key="7">
    <source>
        <dbReference type="SAM" id="Phobius"/>
    </source>
</evidence>
<feature type="region of interest" description="Disordered" evidence="6">
    <location>
        <begin position="962"/>
        <end position="987"/>
    </location>
</feature>
<feature type="transmembrane region" description="Helical" evidence="7">
    <location>
        <begin position="1501"/>
        <end position="1522"/>
    </location>
</feature>
<dbReference type="InterPro" id="IPR000331">
    <property type="entry name" value="Rap/Ran_GAP_dom"/>
</dbReference>
<feature type="region of interest" description="Disordered" evidence="6">
    <location>
        <begin position="237"/>
        <end position="285"/>
    </location>
</feature>
<gene>
    <name evidence="9" type="ORF">SmJEL517_g03264</name>
</gene>
<feature type="compositionally biased region" description="Polar residues" evidence="6">
    <location>
        <begin position="245"/>
        <end position="254"/>
    </location>
</feature>
<dbReference type="RefSeq" id="XP_031024861.1">
    <property type="nucleotide sequence ID" value="XM_031169192.1"/>
</dbReference>
<dbReference type="Pfam" id="PF21022">
    <property type="entry name" value="Rap-GAP_dimer"/>
    <property type="match status" value="1"/>
</dbReference>
<feature type="region of interest" description="Disordered" evidence="6">
    <location>
        <begin position="1014"/>
        <end position="1045"/>
    </location>
</feature>
<keyword evidence="2" id="KW-0343">GTPase activation</keyword>
<dbReference type="InterPro" id="IPR050989">
    <property type="entry name" value="Rap1_Ran_GAP"/>
</dbReference>
<sequence>MPKESMTLSKATGKSPGRPLTILTEPTTSSSSATGPLSPSRSAPSPMGSVVSQKIQALALLNPEPIPAPAPLVGKQNNPSYERDLNSRQSIGKIDMVEELDETDQEMTPTAENMQYGNRFMVDKDVTLPRSKASSSHVLDLDDVAVASSAPAVPPKGKSTETLISSTPPVTSLGPSPVLASSKPSLRPSREALNKSSSMTSFTSADDGQEISNLAKLNNRALWHISCAELGPVSLNRNESERELSVSTKPSDSESGPDATVTGSLSSTTKHSPSDIQPRNPLSDANQIKTIREKVHLLFEEFLTRCDNLITMYESMSSNLTIKLHSADLIGAVFAQLLTALHSILNCVAPIVDTAGFSAAMRELTRLEAAVGIEMEQIKVNLNFPMGCLNAIKTTLAKTKQQIELLLMAYDDVEPRLLVKVVENSNVEARPPPEPLITYFGYSLEQIDDEAEYFRKYFFEQEHKTFVGIVEKIGPAIMSVKQEIVQPGDVQIFRAIMRSKTLPDTRLIIPLADIPQSTIIRHKGATKAVLSMLHPHIQPGKLRRVNFDSLYRKLLALDELQLIMRYKFGVLYCREGQRTEEEMYNNETGSDTFNEFLSILGDRVELKGFSGFAAGLDTKNEQTGAETINTKWRQYEVTYHVSTLLPFFKTDKQQIQRKRHIGNDIVTVVFLDGDAQFNPATIRSQFLHVFIVVKPEWTEDGRKAYKINITTNSEVPAFGPSLPVDAVFVDRMEFREFLLAKMINGENAAYKAPRFSKPHYRTRHMMIDDILADFGNSPQMPRETREQAADRSSTSSTSAPPSAVEPSEGHEKSLSSTGNGGTTRKKAGAYFGTFPQFQRRTSGSGQTVSATTSATREETSDSTESAVATPADDDKTSELPYSPLVGSASNGLTLLPPGSVSNSAAPSPRLGSSHPMLSFSQPVSQGSATGSDSLTRSESEEGIEAVDDPKLARRSLLLTIKNGMSSTRGSNSRVDGNDSVSGRKKSADMLDRDVIPTVAGSIGSFLNLNISSGSIRNNKKVHPTSYPSTTRLNSQDNMPTPPQPSPLGNVFQKSLDWIAATDQNEVQGPPSFFKTRGGVSTKPAEKNTLSNTLSRSFSKNSIHNKSAGTIPRNADRGDVEQGKTGVSRSRMTLGSADYDEELSDVSDYEFYSNPVSEDEYDEEEDDARVEHTDDAHVKQQGGWFADGQQPQDSHSPHGDKHITMPGSKPDATMKRRHKNTGKQKIPRALYNPEVRKQLAKMKPHRPYFMITVSLIQVGMLVYSYIVNNMRTGSLIESISVNPMIGPTSWVQIQLGARFVPCMKDIHYLNASLYQCPPGVELNATQSLAAVPVCTLSQLCGLGGFQTGAPDQWYRFIVPIFLHGGVVHLLLNFGFQLRTGIQMERDFGWWRVGMIYMISGVCGFIFGAAYSPTTPSVGCSGALYGLIACLLLDLLQNWKLIVNPWIELLKMLVTIIISLSIGLFPYLDNFAHVGGFFSGILAGLIFMPTIHFGKWDKIRKRLMMLISIPATGVVMWLMLRSFYAGSSNDCSFCKYFNCIPGMPWCASKWGES</sequence>
<evidence type="ECO:0000259" key="8">
    <source>
        <dbReference type="PROSITE" id="PS50085"/>
    </source>
</evidence>
<dbReference type="GO" id="GO:0005096">
    <property type="term" value="F:GTPase activator activity"/>
    <property type="evidence" value="ECO:0007669"/>
    <property type="project" value="UniProtKB-KW"/>
</dbReference>
<evidence type="ECO:0000313" key="10">
    <source>
        <dbReference type="Proteomes" id="UP000319731"/>
    </source>
</evidence>
<dbReference type="STRING" id="1806994.A0A507C4I9"/>
<dbReference type="InterPro" id="IPR035974">
    <property type="entry name" value="Rap/Ran-GAP_sf"/>
</dbReference>
<dbReference type="EMBL" id="QEAO01000016">
    <property type="protein sequence ID" value="TPX34019.1"/>
    <property type="molecule type" value="Genomic_DNA"/>
</dbReference>
<dbReference type="GO" id="GO:0005737">
    <property type="term" value="C:cytoplasm"/>
    <property type="evidence" value="ECO:0007669"/>
    <property type="project" value="TreeGrafter"/>
</dbReference>
<feature type="compositionally biased region" description="Polar residues" evidence="6">
    <location>
        <begin position="835"/>
        <end position="848"/>
    </location>
</feature>
<dbReference type="GO" id="GO:0051056">
    <property type="term" value="P:regulation of small GTPase mediated signal transduction"/>
    <property type="evidence" value="ECO:0007669"/>
    <property type="project" value="InterPro"/>
</dbReference>
<feature type="compositionally biased region" description="Polar residues" evidence="6">
    <location>
        <begin position="1"/>
        <end position="12"/>
    </location>
</feature>
<keyword evidence="3 7" id="KW-0812">Transmembrane</keyword>
<evidence type="ECO:0000313" key="9">
    <source>
        <dbReference type="EMBL" id="TPX34019.1"/>
    </source>
</evidence>
<feature type="compositionally biased region" description="Polar residues" evidence="6">
    <location>
        <begin position="1025"/>
        <end position="1038"/>
    </location>
</feature>
<feature type="transmembrane region" description="Helical" evidence="7">
    <location>
        <begin position="1414"/>
        <end position="1434"/>
    </location>
</feature>
<feature type="region of interest" description="Disordered" evidence="6">
    <location>
        <begin position="149"/>
        <end position="205"/>
    </location>
</feature>
<evidence type="ECO:0000256" key="1">
    <source>
        <dbReference type="ARBA" id="ARBA00004141"/>
    </source>
</evidence>
<feature type="compositionally biased region" description="Polar residues" evidence="6">
    <location>
        <begin position="261"/>
        <end position="277"/>
    </location>
</feature>
<dbReference type="Pfam" id="PF02145">
    <property type="entry name" value="Rap_GAP"/>
    <property type="match status" value="1"/>
</dbReference>
<feature type="transmembrane region" description="Helical" evidence="7">
    <location>
        <begin position="1246"/>
        <end position="1265"/>
    </location>
</feature>
<dbReference type="PROSITE" id="PS50085">
    <property type="entry name" value="RAPGAP"/>
    <property type="match status" value="1"/>
</dbReference>
<dbReference type="GO" id="GO:0004252">
    <property type="term" value="F:serine-type endopeptidase activity"/>
    <property type="evidence" value="ECO:0007669"/>
    <property type="project" value="InterPro"/>
</dbReference>
<feature type="region of interest" description="Disordered" evidence="6">
    <location>
        <begin position="1"/>
        <end position="87"/>
    </location>
</feature>
<dbReference type="GeneID" id="42004489"/>
<protein>
    <recommendedName>
        <fullName evidence="8">Rap-GAP domain-containing protein</fullName>
    </recommendedName>
</protein>
<feature type="compositionally biased region" description="Polar residues" evidence="6">
    <location>
        <begin position="194"/>
        <end position="205"/>
    </location>
</feature>
<feature type="compositionally biased region" description="Polar residues" evidence="6">
    <location>
        <begin position="918"/>
        <end position="936"/>
    </location>
</feature>
<dbReference type="OrthoDB" id="2146116at2759"/>
<comment type="subcellular location">
    <subcellularLocation>
        <location evidence="1">Membrane</location>
        <topology evidence="1">Multi-pass membrane protein</topology>
    </subcellularLocation>
</comment>
<feature type="compositionally biased region" description="Polar residues" evidence="6">
    <location>
        <begin position="1087"/>
        <end position="1107"/>
    </location>
</feature>
<evidence type="ECO:0000256" key="2">
    <source>
        <dbReference type="ARBA" id="ARBA00022468"/>
    </source>
</evidence>
<feature type="transmembrane region" description="Helical" evidence="7">
    <location>
        <begin position="1446"/>
        <end position="1466"/>
    </location>
</feature>
<proteinExistence type="predicted"/>
<feature type="region of interest" description="Disordered" evidence="6">
    <location>
        <begin position="1183"/>
        <end position="1229"/>
    </location>
</feature>
<feature type="region of interest" description="Disordered" evidence="6">
    <location>
        <begin position="773"/>
        <end position="948"/>
    </location>
</feature>
<keyword evidence="10" id="KW-1185">Reference proteome</keyword>
<feature type="compositionally biased region" description="Polar residues" evidence="6">
    <location>
        <begin position="962"/>
        <end position="980"/>
    </location>
</feature>
<dbReference type="Gene3D" id="3.40.50.11210">
    <property type="entry name" value="Rap/Ran-GAP"/>
    <property type="match status" value="1"/>
</dbReference>
<dbReference type="Pfam" id="PF01694">
    <property type="entry name" value="Rhomboid"/>
    <property type="match status" value="1"/>
</dbReference>
<evidence type="ECO:0000256" key="6">
    <source>
        <dbReference type="SAM" id="MobiDB-lite"/>
    </source>
</evidence>
<dbReference type="PANTHER" id="PTHR15711">
    <property type="entry name" value="RAP GTPASE-ACTIVATING PROTEIN"/>
    <property type="match status" value="1"/>
</dbReference>
<dbReference type="InterPro" id="IPR022764">
    <property type="entry name" value="Peptidase_S54_rhomboid_dom"/>
</dbReference>
<organism evidence="9 10">
    <name type="scientific">Synchytrium microbalum</name>
    <dbReference type="NCBI Taxonomy" id="1806994"/>
    <lineage>
        <taxon>Eukaryota</taxon>
        <taxon>Fungi</taxon>
        <taxon>Fungi incertae sedis</taxon>
        <taxon>Chytridiomycota</taxon>
        <taxon>Chytridiomycota incertae sedis</taxon>
        <taxon>Chytridiomycetes</taxon>
        <taxon>Synchytriales</taxon>
        <taxon>Synchytriaceae</taxon>
        <taxon>Synchytrium</taxon>
    </lineage>
</organism>